<dbReference type="Pfam" id="PF00400">
    <property type="entry name" value="WD40"/>
    <property type="match status" value="1"/>
</dbReference>
<keyword evidence="1 3" id="KW-0853">WD repeat</keyword>
<dbReference type="InterPro" id="IPR036047">
    <property type="entry name" value="F-box-like_dom_sf"/>
</dbReference>
<dbReference type="PROSITE" id="PS50181">
    <property type="entry name" value="FBOX"/>
    <property type="match status" value="1"/>
</dbReference>
<dbReference type="SUPFAM" id="SSF50978">
    <property type="entry name" value="WD40 repeat-like"/>
    <property type="match status" value="1"/>
</dbReference>
<dbReference type="Pfam" id="PF00646">
    <property type="entry name" value="F-box"/>
    <property type="match status" value="1"/>
</dbReference>
<evidence type="ECO:0000313" key="5">
    <source>
        <dbReference type="EMBL" id="KAK3910914.1"/>
    </source>
</evidence>
<gene>
    <name evidence="5" type="ORF">KUF71_020618</name>
</gene>
<evidence type="ECO:0000259" key="4">
    <source>
        <dbReference type="PROSITE" id="PS50181"/>
    </source>
</evidence>
<dbReference type="PROSITE" id="PS50082">
    <property type="entry name" value="WD_REPEATS_2"/>
    <property type="match status" value="1"/>
</dbReference>
<dbReference type="InterPro" id="IPR001680">
    <property type="entry name" value="WD40_rpt"/>
</dbReference>
<sequence>MEENRSGRNPLGEDWFTVCQNKFKDLSSAEKLSVILSLIDMCDATARFNLLKSCSNALHCDILASMPQIALDKILGMLSVDDVLNACKVSHQWNKCISQSKFVWKKKWLEMGIGSCRDQKQYHKRDWKQDCVTAQGLYSKIDGRKALDYVLDLFNDNYGYISAMDYCNGVLVLCHSSGDGGSIFSQKGLDWSYLCSFPVAEHGYPSSVRLLASGLIVVGSSNGKVTIWNYRDIQLGSCKHQVKLNYVCHGHTSIILSVDASDDLGVVVSGSRDARVKVWSLANGICLRTFDFCSPILQVTLFSGNNSLLKDYNFLLIHSSEKIILQSWLGYQLKNWLKDDLQEECIVTDANILPGIHIKNGVLYYCSVTMIEGLQHTDFNCKCLNMQAIVGSSTLPFCSSEKVFSFQGIFRKLMQVGIVFALLIADDNITAIDIRSGTILFKEYVPYSAATSPALPQITVGVGKWLDGLLYVKQHGMVLALAIYGRNLTVISWAPSIPEFPSKED</sequence>
<proteinExistence type="predicted"/>
<evidence type="ECO:0000313" key="6">
    <source>
        <dbReference type="Proteomes" id="UP001219518"/>
    </source>
</evidence>
<dbReference type="AlphaFoldDB" id="A0AAE1GXE9"/>
<dbReference type="PANTHER" id="PTHR44436:SF1">
    <property type="entry name" value="F-BOX_WD REPEAT-CONTAINING PROTEIN 2"/>
    <property type="match status" value="1"/>
</dbReference>
<dbReference type="PANTHER" id="PTHR44436">
    <property type="entry name" value="F-BOX/WD REPEAT-CONTAINING PROTEIN 2"/>
    <property type="match status" value="1"/>
</dbReference>
<keyword evidence="6" id="KW-1185">Reference proteome</keyword>
<accession>A0AAE1GXE9</accession>
<dbReference type="InterPro" id="IPR042627">
    <property type="entry name" value="FBXW2"/>
</dbReference>
<feature type="domain" description="F-box" evidence="4">
    <location>
        <begin position="60"/>
        <end position="107"/>
    </location>
</feature>
<dbReference type="Gene3D" id="2.130.10.10">
    <property type="entry name" value="YVTN repeat-like/Quinoprotein amine dehydrogenase"/>
    <property type="match status" value="1"/>
</dbReference>
<dbReference type="PROSITE" id="PS50294">
    <property type="entry name" value="WD_REPEATS_REGION"/>
    <property type="match status" value="1"/>
</dbReference>
<organism evidence="5 6">
    <name type="scientific">Frankliniella fusca</name>
    <dbReference type="NCBI Taxonomy" id="407009"/>
    <lineage>
        <taxon>Eukaryota</taxon>
        <taxon>Metazoa</taxon>
        <taxon>Ecdysozoa</taxon>
        <taxon>Arthropoda</taxon>
        <taxon>Hexapoda</taxon>
        <taxon>Insecta</taxon>
        <taxon>Pterygota</taxon>
        <taxon>Neoptera</taxon>
        <taxon>Paraneoptera</taxon>
        <taxon>Thysanoptera</taxon>
        <taxon>Terebrantia</taxon>
        <taxon>Thripoidea</taxon>
        <taxon>Thripidae</taxon>
        <taxon>Frankliniella</taxon>
    </lineage>
</organism>
<dbReference type="SMART" id="SM00320">
    <property type="entry name" value="WD40"/>
    <property type="match status" value="2"/>
</dbReference>
<dbReference type="CDD" id="cd09917">
    <property type="entry name" value="F-box_SF"/>
    <property type="match status" value="1"/>
</dbReference>
<evidence type="ECO:0000256" key="1">
    <source>
        <dbReference type="ARBA" id="ARBA00022574"/>
    </source>
</evidence>
<dbReference type="SUPFAM" id="SSF81383">
    <property type="entry name" value="F-box domain"/>
    <property type="match status" value="1"/>
</dbReference>
<protein>
    <submittedName>
        <fullName evidence="5">F-box/WD repeat-containing protein 2</fullName>
    </submittedName>
</protein>
<name>A0AAE1GXE9_9NEOP</name>
<dbReference type="Proteomes" id="UP001219518">
    <property type="component" value="Unassembled WGS sequence"/>
</dbReference>
<reference evidence="5" key="1">
    <citation type="submission" date="2021-07" db="EMBL/GenBank/DDBJ databases">
        <authorList>
            <person name="Catto M.A."/>
            <person name="Jacobson A."/>
            <person name="Kennedy G."/>
            <person name="Labadie P."/>
            <person name="Hunt B.G."/>
            <person name="Srinivasan R."/>
        </authorList>
    </citation>
    <scope>NUCLEOTIDE SEQUENCE</scope>
    <source>
        <strain evidence="5">PL_HMW_Pooled</strain>
        <tissue evidence="5">Head</tissue>
    </source>
</reference>
<dbReference type="Gene3D" id="1.20.1280.50">
    <property type="match status" value="1"/>
</dbReference>
<keyword evidence="2" id="KW-0677">Repeat</keyword>
<reference evidence="5" key="2">
    <citation type="journal article" date="2023" name="BMC Genomics">
        <title>Pest status, molecular evolution, and epigenetic factors derived from the genome assembly of Frankliniella fusca, a thysanopteran phytovirus vector.</title>
        <authorList>
            <person name="Catto M.A."/>
            <person name="Labadie P.E."/>
            <person name="Jacobson A.L."/>
            <person name="Kennedy G.G."/>
            <person name="Srinivasan R."/>
            <person name="Hunt B.G."/>
        </authorList>
    </citation>
    <scope>NUCLEOTIDE SEQUENCE</scope>
    <source>
        <strain evidence="5">PL_HMW_Pooled</strain>
    </source>
</reference>
<evidence type="ECO:0000256" key="3">
    <source>
        <dbReference type="PROSITE-ProRule" id="PRU00221"/>
    </source>
</evidence>
<evidence type="ECO:0000256" key="2">
    <source>
        <dbReference type="ARBA" id="ARBA00022737"/>
    </source>
</evidence>
<dbReference type="InterPro" id="IPR015943">
    <property type="entry name" value="WD40/YVTN_repeat-like_dom_sf"/>
</dbReference>
<comment type="caution">
    <text evidence="5">The sequence shown here is derived from an EMBL/GenBank/DDBJ whole genome shotgun (WGS) entry which is preliminary data.</text>
</comment>
<dbReference type="InterPro" id="IPR036322">
    <property type="entry name" value="WD40_repeat_dom_sf"/>
</dbReference>
<feature type="repeat" description="WD" evidence="3">
    <location>
        <begin position="248"/>
        <end position="289"/>
    </location>
</feature>
<dbReference type="EMBL" id="JAHWGI010000215">
    <property type="protein sequence ID" value="KAK3910914.1"/>
    <property type="molecule type" value="Genomic_DNA"/>
</dbReference>
<dbReference type="InterPro" id="IPR001810">
    <property type="entry name" value="F-box_dom"/>
</dbReference>